<name>A0A0F9D0W9_9ZZZZ</name>
<proteinExistence type="predicted"/>
<dbReference type="AlphaFoldDB" id="A0A0F9D0W9"/>
<evidence type="ECO:0000256" key="1">
    <source>
        <dbReference type="SAM" id="MobiDB-lite"/>
    </source>
</evidence>
<feature type="non-terminal residue" evidence="2">
    <location>
        <position position="196"/>
    </location>
</feature>
<feature type="region of interest" description="Disordered" evidence="1">
    <location>
        <begin position="1"/>
        <end position="20"/>
    </location>
</feature>
<comment type="caution">
    <text evidence="2">The sequence shown here is derived from an EMBL/GenBank/DDBJ whole genome shotgun (WGS) entry which is preliminary data.</text>
</comment>
<organism evidence="2">
    <name type="scientific">marine sediment metagenome</name>
    <dbReference type="NCBI Taxonomy" id="412755"/>
    <lineage>
        <taxon>unclassified sequences</taxon>
        <taxon>metagenomes</taxon>
        <taxon>ecological metagenomes</taxon>
    </lineage>
</organism>
<accession>A0A0F9D0W9</accession>
<feature type="compositionally biased region" description="Low complexity" evidence="1">
    <location>
        <begin position="1"/>
        <end position="18"/>
    </location>
</feature>
<gene>
    <name evidence="2" type="ORF">LCGC14_2336110</name>
</gene>
<sequence length="196" mass="20386">MSGTSTTSSQASAQKSCTRSAASVDGLLPLAWPDGPPTGRSGPEVAPASRSAQRASVKASPTAGTFGLFGSVSSKSVSLQLSLANRLRVALDVNGSPEYALTWSEWDMESGPPICALRASGHRTSGSGCTGWPTCKARDHKGVSIKKDCLNAVAKLAGWPTPDASAMNDGERLESFQKRQARLKMEYDNGNGAGMP</sequence>
<reference evidence="2" key="1">
    <citation type="journal article" date="2015" name="Nature">
        <title>Complex archaea that bridge the gap between prokaryotes and eukaryotes.</title>
        <authorList>
            <person name="Spang A."/>
            <person name="Saw J.H."/>
            <person name="Jorgensen S.L."/>
            <person name="Zaremba-Niedzwiedzka K."/>
            <person name="Martijn J."/>
            <person name="Lind A.E."/>
            <person name="van Eijk R."/>
            <person name="Schleper C."/>
            <person name="Guy L."/>
            <person name="Ettema T.J."/>
        </authorList>
    </citation>
    <scope>NUCLEOTIDE SEQUENCE</scope>
</reference>
<protein>
    <submittedName>
        <fullName evidence="2">Uncharacterized protein</fullName>
    </submittedName>
</protein>
<feature type="region of interest" description="Disordered" evidence="1">
    <location>
        <begin position="27"/>
        <end position="57"/>
    </location>
</feature>
<dbReference type="EMBL" id="LAZR01033687">
    <property type="protein sequence ID" value="KKL47376.1"/>
    <property type="molecule type" value="Genomic_DNA"/>
</dbReference>
<evidence type="ECO:0000313" key="2">
    <source>
        <dbReference type="EMBL" id="KKL47376.1"/>
    </source>
</evidence>